<proteinExistence type="predicted"/>
<dbReference type="AlphaFoldDB" id="A0A2P2Q306"/>
<name>A0A2P2Q306_RHIMU</name>
<protein>
    <submittedName>
        <fullName evidence="1">Uncharacterized protein</fullName>
    </submittedName>
</protein>
<reference evidence="1" key="1">
    <citation type="submission" date="2018-02" db="EMBL/GenBank/DDBJ databases">
        <title>Rhizophora mucronata_Transcriptome.</title>
        <authorList>
            <person name="Meera S.P."/>
            <person name="Sreeshan A."/>
            <person name="Augustine A."/>
        </authorList>
    </citation>
    <scope>NUCLEOTIDE SEQUENCE</scope>
    <source>
        <tissue evidence="1">Leaf</tissue>
    </source>
</reference>
<dbReference type="EMBL" id="GGEC01080894">
    <property type="protein sequence ID" value="MBX61378.1"/>
    <property type="molecule type" value="Transcribed_RNA"/>
</dbReference>
<organism evidence="1">
    <name type="scientific">Rhizophora mucronata</name>
    <name type="common">Asiatic mangrove</name>
    <dbReference type="NCBI Taxonomy" id="61149"/>
    <lineage>
        <taxon>Eukaryota</taxon>
        <taxon>Viridiplantae</taxon>
        <taxon>Streptophyta</taxon>
        <taxon>Embryophyta</taxon>
        <taxon>Tracheophyta</taxon>
        <taxon>Spermatophyta</taxon>
        <taxon>Magnoliopsida</taxon>
        <taxon>eudicotyledons</taxon>
        <taxon>Gunneridae</taxon>
        <taxon>Pentapetalae</taxon>
        <taxon>rosids</taxon>
        <taxon>fabids</taxon>
        <taxon>Malpighiales</taxon>
        <taxon>Rhizophoraceae</taxon>
        <taxon>Rhizophora</taxon>
    </lineage>
</organism>
<accession>A0A2P2Q306</accession>
<sequence>MSCPLASLISSSLLIKAPSNSTKKFGVVRLRSTARLQIMKKRRLGGLERPCTEE</sequence>
<evidence type="ECO:0000313" key="1">
    <source>
        <dbReference type="EMBL" id="MBX61378.1"/>
    </source>
</evidence>